<accession>A0A5C5XXY3</accession>
<evidence type="ECO:0000313" key="3">
    <source>
        <dbReference type="EMBL" id="TWT67800.1"/>
    </source>
</evidence>
<evidence type="ECO:0000256" key="2">
    <source>
        <dbReference type="SAM" id="Phobius"/>
    </source>
</evidence>
<feature type="region of interest" description="Disordered" evidence="1">
    <location>
        <begin position="182"/>
        <end position="201"/>
    </location>
</feature>
<name>A0A5C5XXY3_9PLAN</name>
<keyword evidence="2" id="KW-0472">Membrane</keyword>
<evidence type="ECO:0000256" key="1">
    <source>
        <dbReference type="SAM" id="MobiDB-lite"/>
    </source>
</evidence>
<keyword evidence="4" id="KW-1185">Reference proteome</keyword>
<organism evidence="3 4">
    <name type="scientific">Crateriforma conspicua</name>
    <dbReference type="NCBI Taxonomy" id="2527996"/>
    <lineage>
        <taxon>Bacteria</taxon>
        <taxon>Pseudomonadati</taxon>
        <taxon>Planctomycetota</taxon>
        <taxon>Planctomycetia</taxon>
        <taxon>Planctomycetales</taxon>
        <taxon>Planctomycetaceae</taxon>
        <taxon>Crateriforma</taxon>
    </lineage>
</organism>
<feature type="transmembrane region" description="Helical" evidence="2">
    <location>
        <begin position="125"/>
        <end position="146"/>
    </location>
</feature>
<feature type="transmembrane region" description="Helical" evidence="2">
    <location>
        <begin position="92"/>
        <end position="113"/>
    </location>
</feature>
<dbReference type="EMBL" id="SJPL01000001">
    <property type="protein sequence ID" value="TWT67800.1"/>
    <property type="molecule type" value="Genomic_DNA"/>
</dbReference>
<evidence type="ECO:0000313" key="4">
    <source>
        <dbReference type="Proteomes" id="UP000317238"/>
    </source>
</evidence>
<dbReference type="RefSeq" id="WP_197203177.1">
    <property type="nucleotide sequence ID" value="NZ_SJPL01000001.1"/>
</dbReference>
<proteinExistence type="predicted"/>
<dbReference type="AlphaFoldDB" id="A0A5C5XXY3"/>
<keyword evidence="2" id="KW-1133">Transmembrane helix</keyword>
<reference evidence="3 4" key="1">
    <citation type="submission" date="2019-02" db="EMBL/GenBank/DDBJ databases">
        <title>Deep-cultivation of Planctomycetes and their phenomic and genomic characterization uncovers novel biology.</title>
        <authorList>
            <person name="Wiegand S."/>
            <person name="Jogler M."/>
            <person name="Boedeker C."/>
            <person name="Pinto D."/>
            <person name="Vollmers J."/>
            <person name="Rivas-Marin E."/>
            <person name="Kohn T."/>
            <person name="Peeters S.H."/>
            <person name="Heuer A."/>
            <person name="Rast P."/>
            <person name="Oberbeckmann S."/>
            <person name="Bunk B."/>
            <person name="Jeske O."/>
            <person name="Meyerdierks A."/>
            <person name="Storesund J.E."/>
            <person name="Kallscheuer N."/>
            <person name="Luecker S."/>
            <person name="Lage O.M."/>
            <person name="Pohl T."/>
            <person name="Merkel B.J."/>
            <person name="Hornburger P."/>
            <person name="Mueller R.-W."/>
            <person name="Bruemmer F."/>
            <person name="Labrenz M."/>
            <person name="Spormann A.M."/>
            <person name="Op Den Camp H."/>
            <person name="Overmann J."/>
            <person name="Amann R."/>
            <person name="Jetten M.S.M."/>
            <person name="Mascher T."/>
            <person name="Medema M.H."/>
            <person name="Devos D.P."/>
            <person name="Kaster A.-K."/>
            <person name="Ovreas L."/>
            <person name="Rohde M."/>
            <person name="Galperin M.Y."/>
            <person name="Jogler C."/>
        </authorList>
    </citation>
    <scope>NUCLEOTIDE SEQUENCE [LARGE SCALE GENOMIC DNA]</scope>
    <source>
        <strain evidence="3 4">Pan14r</strain>
    </source>
</reference>
<protein>
    <submittedName>
        <fullName evidence="3">Uncharacterized protein</fullName>
    </submittedName>
</protein>
<sequence length="201" mass="22237">MNSPLRMQPMFVQALPAEPDEAMRRIRRAIATDELAGQAVAAGHVVDFKIERAKRRFWSPHLSVHVCADDSAGVDQATQSEAYCRFSPRPEIWTMFMAVYFSAGCFIFAAAIWGYVQWFMGDSPWALAVIPVCLLVIAGLHIASLIGQGFSTDQMHVLRSRWERTVELAFAPESTLHTDVHPTGAPETDVWDGTESVGSGI</sequence>
<comment type="caution">
    <text evidence="3">The sequence shown here is derived from an EMBL/GenBank/DDBJ whole genome shotgun (WGS) entry which is preliminary data.</text>
</comment>
<dbReference type="Proteomes" id="UP000317238">
    <property type="component" value="Unassembled WGS sequence"/>
</dbReference>
<gene>
    <name evidence="3" type="ORF">Pan14r_00370</name>
</gene>
<keyword evidence="2" id="KW-0812">Transmembrane</keyword>